<evidence type="ECO:0000313" key="2">
    <source>
        <dbReference type="Proteomes" id="UP000016584"/>
    </source>
</evidence>
<protein>
    <submittedName>
        <fullName evidence="1">Uncharacterized protein</fullName>
    </submittedName>
</protein>
<dbReference type="OrthoDB" id="1523672at2"/>
<name>U2HX93_9SPHI</name>
<comment type="caution">
    <text evidence="1">The sequence shown here is derived from an EMBL/GenBank/DDBJ whole genome shotgun (WGS) entry which is preliminary data.</text>
</comment>
<dbReference type="STRING" id="1346330.M472_15445"/>
<reference evidence="1 2" key="1">
    <citation type="journal article" date="2013" name="Genome Announc.">
        <title>The Draft Genome Sequence of Sphingomonas paucimobilis Strain HER1398 (Proteobacteria), Host to the Giant PAU Phage, Indicates That It Is a Member of the Genus Sphingobacterium (Bacteroidetes).</title>
        <authorList>
            <person name="White R.A.III."/>
            <person name="Suttle C.A."/>
        </authorList>
    </citation>
    <scope>NUCLEOTIDE SEQUENCE [LARGE SCALE GENOMIC DNA]</scope>
    <source>
        <strain evidence="1 2">HER1398</strain>
    </source>
</reference>
<dbReference type="EMBL" id="ATDL01000009">
    <property type="protein sequence ID" value="ERJ60157.1"/>
    <property type="molecule type" value="Genomic_DNA"/>
</dbReference>
<proteinExistence type="predicted"/>
<accession>U2HX93</accession>
<dbReference type="AlphaFoldDB" id="U2HX93"/>
<dbReference type="Proteomes" id="UP000016584">
    <property type="component" value="Unassembled WGS sequence"/>
</dbReference>
<sequence length="190" mass="21820">MAVKKEENANKIFSWGGLQFSVSKEDRKSSSSISFPLAAKNDRAVPHNQLTSMAVEGFSSIPEKQLNLYNEHGIQVGWTLEKDSDYKYVDPTYRYELAIPLIHLKSLFDGNEIKFNILLRGFREIRPSQQDIALAEQMEVSMQEKLIQVMKSKTPDVPMEVINRNLANIKDDGRWTEFSGSYRLAVNREF</sequence>
<dbReference type="RefSeq" id="WP_021069535.1">
    <property type="nucleotide sequence ID" value="NZ_ATDL01000009.1"/>
</dbReference>
<dbReference type="PATRIC" id="fig|1346330.5.peg.1356"/>
<evidence type="ECO:0000313" key="1">
    <source>
        <dbReference type="EMBL" id="ERJ60157.1"/>
    </source>
</evidence>
<organism evidence="1 2">
    <name type="scientific">Sphingobacterium paucimobilis HER1398</name>
    <dbReference type="NCBI Taxonomy" id="1346330"/>
    <lineage>
        <taxon>Bacteria</taxon>
        <taxon>Pseudomonadati</taxon>
        <taxon>Bacteroidota</taxon>
        <taxon>Sphingobacteriia</taxon>
        <taxon>Sphingobacteriales</taxon>
        <taxon>Sphingobacteriaceae</taxon>
        <taxon>Sphingobacterium</taxon>
    </lineage>
</organism>
<gene>
    <name evidence="1" type="ORF">M472_15445</name>
</gene>
<keyword evidence="2" id="KW-1185">Reference proteome</keyword>